<dbReference type="InterPro" id="IPR046278">
    <property type="entry name" value="DUF6311"/>
</dbReference>
<evidence type="ECO:0000259" key="2">
    <source>
        <dbReference type="Pfam" id="PF19830"/>
    </source>
</evidence>
<organism evidence="3 4">
    <name type="scientific">Solirubrum puertoriconensis</name>
    <dbReference type="NCBI Taxonomy" id="1751427"/>
    <lineage>
        <taxon>Bacteria</taxon>
        <taxon>Pseudomonadati</taxon>
        <taxon>Bacteroidota</taxon>
        <taxon>Cytophagia</taxon>
        <taxon>Cytophagales</taxon>
    </lineage>
</organism>
<evidence type="ECO:0000313" key="3">
    <source>
        <dbReference type="EMBL" id="KUG06091.1"/>
    </source>
</evidence>
<feature type="transmembrane region" description="Helical" evidence="1">
    <location>
        <begin position="286"/>
        <end position="306"/>
    </location>
</feature>
<dbReference type="Proteomes" id="UP000054223">
    <property type="component" value="Unassembled WGS sequence"/>
</dbReference>
<comment type="caution">
    <text evidence="3">The sequence shown here is derived from an EMBL/GenBank/DDBJ whole genome shotgun (WGS) entry which is preliminary data.</text>
</comment>
<feature type="domain" description="DUF6311" evidence="2">
    <location>
        <begin position="6"/>
        <end position="402"/>
    </location>
</feature>
<feature type="transmembrane region" description="Helical" evidence="1">
    <location>
        <begin position="327"/>
        <end position="350"/>
    </location>
</feature>
<keyword evidence="1" id="KW-1133">Transmembrane helix</keyword>
<evidence type="ECO:0000313" key="4">
    <source>
        <dbReference type="Proteomes" id="UP000054223"/>
    </source>
</evidence>
<sequence length="763" mass="86099">MLAVTVIGAVVLAVQFPFVLAHPDEYFFQPAGDGLQSYYATAYYAFYDKGTHFSGMNYPYGENFTYPNLQPLIAWVLGMLQRWGLPVAIHTVGITNLLALLAILLTPLVIYLILRRLRLSVGYSVLLAVLIGFLSPQIQRLGDHMSLSYPCLVPWLWYCILRIMEAPRRWPWHVVFMVSSLLTGFVMAYFLACGAFFLLAHVLVLAVQKGPKPWRDLAYMTLTALLPLILFRGWLWFTDPTTDRPPNPYGFLVYMTNPRGLFTPALEPMRTLWTYFFPTKEISYEAMSYVGLVGTGVLVAALLRALRHLRLRHKQALALRRSTPHDLRISLWAGGLLVLFAAGIPFIFSWFSPLIDYLGPLKQFRALGRFAWPFYYVVTTYAAYYLYQVLRYQRQRRVTLLAAPWVPLLLLVWGGEAWINISTRAKIAEGGGGARSYFRPPHPLLQQLEQINRSTAEFQAILPLPYFNNGSDKIFLPGSHESIYEVHKLSLATGLPQLSSYVSRPSVSQVLEHVQLLSSPLLPKPLLQRFPSQKPILLLVTPNGLSEAEQRIIALAKPLVQTPQVSLYELPLAALGATTTQQELQRGISLWPTLTERPNGLRATTGKGVLLQDFAQSSDRRGRLAPGAFYEPAEKFSVLYDGPVPAPADTGKYEVSLWMHGMMDHSFGNMQVKQYIGNDMVDHQVTDGHRTTEIDGVWVRVAVPIRVRPGTTRLEVIYDNKDLLVDDLLIRPIDTDVYWRTADGQLVLNGYRLGQFPQSVASK</sequence>
<feature type="transmembrane region" description="Helical" evidence="1">
    <location>
        <begin position="87"/>
        <end position="114"/>
    </location>
</feature>
<protein>
    <recommendedName>
        <fullName evidence="2">DUF6311 domain-containing protein</fullName>
    </recommendedName>
</protein>
<feature type="transmembrane region" description="Helical" evidence="1">
    <location>
        <begin position="399"/>
        <end position="419"/>
    </location>
</feature>
<dbReference type="Pfam" id="PF19830">
    <property type="entry name" value="DUF6311"/>
    <property type="match status" value="1"/>
</dbReference>
<accession>A0A9X0HHN0</accession>
<keyword evidence="4" id="KW-1185">Reference proteome</keyword>
<proteinExistence type="predicted"/>
<keyword evidence="1" id="KW-0472">Membrane</keyword>
<feature type="transmembrane region" description="Helical" evidence="1">
    <location>
        <begin position="121"/>
        <end position="138"/>
    </location>
</feature>
<evidence type="ECO:0000256" key="1">
    <source>
        <dbReference type="SAM" id="Phobius"/>
    </source>
</evidence>
<feature type="transmembrane region" description="Helical" evidence="1">
    <location>
        <begin position="174"/>
        <end position="205"/>
    </location>
</feature>
<feature type="transmembrane region" description="Helical" evidence="1">
    <location>
        <begin position="370"/>
        <end position="387"/>
    </location>
</feature>
<name>A0A9X0HHN0_SOLP1</name>
<reference evidence="3 4" key="1">
    <citation type="submission" date="2015-11" db="EMBL/GenBank/DDBJ databases">
        <title>Solirubrum puertoriconensis gen. nov. an environmental bacteria isolated in Puerto Rico.</title>
        <authorList>
            <person name="Cuebas-Irizarry M.F."/>
            <person name="Montalvo-Rodriguez R."/>
        </authorList>
    </citation>
    <scope>NUCLEOTIDE SEQUENCE [LARGE SCALE GENOMIC DNA]</scope>
    <source>
        <strain evidence="3 4">MC1A</strain>
    </source>
</reference>
<gene>
    <name evidence="3" type="ORF">ASU33_01615</name>
</gene>
<keyword evidence="1" id="KW-0812">Transmembrane</keyword>
<dbReference type="EMBL" id="LNAL01000008">
    <property type="protein sequence ID" value="KUG06091.1"/>
    <property type="molecule type" value="Genomic_DNA"/>
</dbReference>
<feature type="transmembrane region" description="Helical" evidence="1">
    <location>
        <begin position="217"/>
        <end position="237"/>
    </location>
</feature>
<dbReference type="AlphaFoldDB" id="A0A9X0HHN0"/>